<dbReference type="Gene3D" id="3.10.180.10">
    <property type="entry name" value="2,3-Dihydroxybiphenyl 1,2-Dioxygenase, domain 1"/>
    <property type="match status" value="1"/>
</dbReference>
<organism evidence="1 2">
    <name type="scientific">Pasteurella testudinis DSM 23072</name>
    <dbReference type="NCBI Taxonomy" id="1122938"/>
    <lineage>
        <taxon>Bacteria</taxon>
        <taxon>Pseudomonadati</taxon>
        <taxon>Pseudomonadota</taxon>
        <taxon>Gammaproteobacteria</taxon>
        <taxon>Pasteurellales</taxon>
        <taxon>Pasteurellaceae</taxon>
        <taxon>Pasteurella</taxon>
    </lineage>
</organism>
<dbReference type="RefSeq" id="WP_084255945.1">
    <property type="nucleotide sequence ID" value="NZ_FWWV01000003.1"/>
</dbReference>
<dbReference type="PANTHER" id="PTHR37519:SF1">
    <property type="entry name" value="DIHYDROXYBIPHENYL DIOXYGENASE DOMAIN-CONTAINING PROTEIN"/>
    <property type="match status" value="1"/>
</dbReference>
<dbReference type="GO" id="GO:0005829">
    <property type="term" value="C:cytosol"/>
    <property type="evidence" value="ECO:0007669"/>
    <property type="project" value="TreeGrafter"/>
</dbReference>
<keyword evidence="2" id="KW-1185">Reference proteome</keyword>
<dbReference type="EMBL" id="FWWV01000003">
    <property type="protein sequence ID" value="SMB80505.1"/>
    <property type="molecule type" value="Genomic_DNA"/>
</dbReference>
<dbReference type="PANTHER" id="PTHR37519">
    <property type="match status" value="1"/>
</dbReference>
<evidence type="ECO:0008006" key="3">
    <source>
        <dbReference type="Google" id="ProtNLM"/>
    </source>
</evidence>
<dbReference type="InterPro" id="IPR029068">
    <property type="entry name" value="Glyas_Bleomycin-R_OHBP_Dase"/>
</dbReference>
<accession>A0A1W1UHC9</accession>
<reference evidence="2" key="1">
    <citation type="submission" date="2017-04" db="EMBL/GenBank/DDBJ databases">
        <authorList>
            <person name="Varghese N."/>
            <person name="Submissions S."/>
        </authorList>
    </citation>
    <scope>NUCLEOTIDE SEQUENCE [LARGE SCALE GENOMIC DNA]</scope>
    <source>
        <strain evidence="2">DSM 23072</strain>
    </source>
</reference>
<dbReference type="SUPFAM" id="SSF54593">
    <property type="entry name" value="Glyoxalase/Bleomycin resistance protein/Dihydroxybiphenyl dioxygenase"/>
    <property type="match status" value="1"/>
</dbReference>
<dbReference type="InterPro" id="IPR010393">
    <property type="entry name" value="DUF991_YecM-like"/>
</dbReference>
<dbReference type="Proteomes" id="UP000192408">
    <property type="component" value="Unassembled WGS sequence"/>
</dbReference>
<dbReference type="AlphaFoldDB" id="A0A1W1UHC9"/>
<dbReference type="NCBIfam" id="NF008680">
    <property type="entry name" value="PRK11700.1-3"/>
    <property type="match status" value="1"/>
</dbReference>
<name>A0A1W1UHC9_9PAST</name>
<gene>
    <name evidence="1" type="ORF">SAMN05660772_01641</name>
</gene>
<dbReference type="STRING" id="1122938.SAMN05660772_01641"/>
<evidence type="ECO:0000313" key="2">
    <source>
        <dbReference type="Proteomes" id="UP000192408"/>
    </source>
</evidence>
<dbReference type="Pfam" id="PF06185">
    <property type="entry name" value="YecM"/>
    <property type="match status" value="1"/>
</dbReference>
<sequence length="197" mass="22435">MTNLTQPHPLLRQETALGNSFKRFEQSIVQLAGAIGLDLAVSEIDHLALRVNTFEQGEKWLAALLKCGRLLSENTVNGRPIYLVTLSQPLFFAGQAVSIIELPLPKNKRYLQQGWEHIEVVMPFLAKESPNEWLERVIRQFSLNENPQLRVKVDEPKVAGERLCNPSIAMTFIDNVENLTCIKFHPYSIMDIVKQEQ</sequence>
<protein>
    <recommendedName>
        <fullName evidence="3">Glyoxalase-like domain-containing protein</fullName>
    </recommendedName>
</protein>
<evidence type="ECO:0000313" key="1">
    <source>
        <dbReference type="EMBL" id="SMB80505.1"/>
    </source>
</evidence>
<proteinExistence type="predicted"/>